<dbReference type="Pfam" id="PF00027">
    <property type="entry name" value="cNMP_binding"/>
    <property type="match status" value="1"/>
</dbReference>
<feature type="domain" description="Cyclic nucleotide-binding" evidence="1">
    <location>
        <begin position="15"/>
        <end position="135"/>
    </location>
</feature>
<dbReference type="EMBL" id="JACHNH010000001">
    <property type="protein sequence ID" value="MBB4762951.1"/>
    <property type="molecule type" value="Genomic_DNA"/>
</dbReference>
<dbReference type="RefSeq" id="WP_184994326.1">
    <property type="nucleotide sequence ID" value="NZ_BOMK01000004.1"/>
</dbReference>
<dbReference type="InterPro" id="IPR014710">
    <property type="entry name" value="RmlC-like_jellyroll"/>
</dbReference>
<reference evidence="2 3" key="1">
    <citation type="submission" date="2020-08" db="EMBL/GenBank/DDBJ databases">
        <title>Sequencing the genomes of 1000 actinobacteria strains.</title>
        <authorList>
            <person name="Klenk H.-P."/>
        </authorList>
    </citation>
    <scope>NUCLEOTIDE SEQUENCE [LARGE SCALE GENOMIC DNA]</scope>
    <source>
        <strain evidence="2 3">DSM 43149</strain>
    </source>
</reference>
<evidence type="ECO:0000313" key="2">
    <source>
        <dbReference type="EMBL" id="MBB4762951.1"/>
    </source>
</evidence>
<dbReference type="InterPro" id="IPR000595">
    <property type="entry name" value="cNMP-bd_dom"/>
</dbReference>
<sequence>MPSLSVFDLLTLHDFVAGLPADRVQRLAAAGRPVFRGTGHRLFHQDAPADRFWLVQSGTVAVDFHVPGRGHIVVEPAGAGTVVGWSWARPPYRWRFGAVVAEDVRAVEMDAVRVRAMIAEDAELGRELTARLLDTVSDRLQAARHRLVELYAYPGATP</sequence>
<dbReference type="Gene3D" id="2.60.120.10">
    <property type="entry name" value="Jelly Rolls"/>
    <property type="match status" value="1"/>
</dbReference>
<accession>A0A7W7MQ87</accession>
<gene>
    <name evidence="2" type="ORF">BJ971_003507</name>
</gene>
<dbReference type="PROSITE" id="PS50042">
    <property type="entry name" value="CNMP_BINDING_3"/>
    <property type="match status" value="1"/>
</dbReference>
<dbReference type="InterPro" id="IPR018490">
    <property type="entry name" value="cNMP-bd_dom_sf"/>
</dbReference>
<dbReference type="AlphaFoldDB" id="A0A7W7MQ87"/>
<keyword evidence="3" id="KW-1185">Reference proteome</keyword>
<dbReference type="SUPFAM" id="SSF51206">
    <property type="entry name" value="cAMP-binding domain-like"/>
    <property type="match status" value="1"/>
</dbReference>
<comment type="caution">
    <text evidence="2">The sequence shown here is derived from an EMBL/GenBank/DDBJ whole genome shotgun (WGS) entry which is preliminary data.</text>
</comment>
<dbReference type="Proteomes" id="UP000578112">
    <property type="component" value="Unassembled WGS sequence"/>
</dbReference>
<organism evidence="2 3">
    <name type="scientific">Actinoplanes digitatis</name>
    <dbReference type="NCBI Taxonomy" id="1868"/>
    <lineage>
        <taxon>Bacteria</taxon>
        <taxon>Bacillati</taxon>
        <taxon>Actinomycetota</taxon>
        <taxon>Actinomycetes</taxon>
        <taxon>Micromonosporales</taxon>
        <taxon>Micromonosporaceae</taxon>
        <taxon>Actinoplanes</taxon>
    </lineage>
</organism>
<dbReference type="SMART" id="SM00100">
    <property type="entry name" value="cNMP"/>
    <property type="match status" value="1"/>
</dbReference>
<name>A0A7W7MQ87_9ACTN</name>
<protein>
    <submittedName>
        <fullName evidence="2">CRP-like cAMP-binding protein</fullName>
    </submittedName>
</protein>
<proteinExistence type="predicted"/>
<dbReference type="CDD" id="cd00038">
    <property type="entry name" value="CAP_ED"/>
    <property type="match status" value="1"/>
</dbReference>
<evidence type="ECO:0000259" key="1">
    <source>
        <dbReference type="PROSITE" id="PS50042"/>
    </source>
</evidence>
<evidence type="ECO:0000313" key="3">
    <source>
        <dbReference type="Proteomes" id="UP000578112"/>
    </source>
</evidence>